<feature type="compositionally biased region" description="Basic and acidic residues" evidence="20">
    <location>
        <begin position="1785"/>
        <end position="1795"/>
    </location>
</feature>
<evidence type="ECO:0000256" key="5">
    <source>
        <dbReference type="ARBA" id="ARBA00022723"/>
    </source>
</evidence>
<dbReference type="SMART" id="SM00551">
    <property type="entry name" value="ZnF_TAZ"/>
    <property type="match status" value="2"/>
</dbReference>
<dbReference type="InterPro" id="IPR043145">
    <property type="entry name" value="Znf_ZZ_sf"/>
</dbReference>
<feature type="domain" description="CBP/p300-type HAT" evidence="25">
    <location>
        <begin position="914"/>
        <end position="1296"/>
    </location>
</feature>
<feature type="compositionally biased region" description="Low complexity" evidence="20">
    <location>
        <begin position="67"/>
        <end position="87"/>
    </location>
</feature>
<evidence type="ECO:0000256" key="18">
    <source>
        <dbReference type="PROSITE-ProRule" id="PRU00203"/>
    </source>
</evidence>
<dbReference type="SMART" id="SM00291">
    <property type="entry name" value="ZnF_ZZ"/>
    <property type="match status" value="1"/>
</dbReference>
<feature type="region of interest" description="Disordered" evidence="20">
    <location>
        <begin position="399"/>
        <end position="446"/>
    </location>
</feature>
<evidence type="ECO:0000256" key="11">
    <source>
        <dbReference type="ARBA" id="ARBA00023117"/>
    </source>
</evidence>
<organism evidence="26 27">
    <name type="scientific">Bursaphelenchus xylophilus</name>
    <name type="common">Pinewood nematode worm</name>
    <name type="synonym">Aphelenchoides xylophilus</name>
    <dbReference type="NCBI Taxonomy" id="6326"/>
    <lineage>
        <taxon>Eukaryota</taxon>
        <taxon>Metazoa</taxon>
        <taxon>Ecdysozoa</taxon>
        <taxon>Nematoda</taxon>
        <taxon>Chromadorea</taxon>
        <taxon>Rhabditida</taxon>
        <taxon>Tylenchina</taxon>
        <taxon>Tylenchomorpha</taxon>
        <taxon>Aphelenchoidea</taxon>
        <taxon>Aphelenchoididae</taxon>
        <taxon>Bursaphelenchus</taxon>
    </lineage>
</organism>
<keyword evidence="4" id="KW-0808">Transferase</keyword>
<evidence type="ECO:0000256" key="10">
    <source>
        <dbReference type="ARBA" id="ARBA00023015"/>
    </source>
</evidence>
<dbReference type="GO" id="GO:0004402">
    <property type="term" value="F:histone acetyltransferase activity"/>
    <property type="evidence" value="ECO:0007669"/>
    <property type="project" value="InterPro"/>
</dbReference>
<dbReference type="PANTHER" id="PTHR13808:SF1">
    <property type="entry name" value="HISTONE ACETYLTRANSFERASE"/>
    <property type="match status" value="1"/>
</dbReference>
<keyword evidence="15" id="KW-0012">Acyltransferase</keyword>
<dbReference type="SMART" id="SM01250">
    <property type="entry name" value="KAT11"/>
    <property type="match status" value="1"/>
</dbReference>
<evidence type="ECO:0000256" key="4">
    <source>
        <dbReference type="ARBA" id="ARBA00022679"/>
    </source>
</evidence>
<dbReference type="PROSITE" id="PS50952">
    <property type="entry name" value="KIX"/>
    <property type="match status" value="1"/>
</dbReference>
<proteinExistence type="predicted"/>
<feature type="compositionally biased region" description="Polar residues" evidence="20">
    <location>
        <begin position="255"/>
        <end position="264"/>
    </location>
</feature>
<feature type="region of interest" description="Disordered" evidence="20">
    <location>
        <begin position="1772"/>
        <end position="1795"/>
    </location>
</feature>
<feature type="compositionally biased region" description="Low complexity" evidence="20">
    <location>
        <begin position="1548"/>
        <end position="1561"/>
    </location>
</feature>
<feature type="domain" description="TAZ-type" evidence="22">
    <location>
        <begin position="1355"/>
        <end position="1436"/>
    </location>
</feature>
<dbReference type="InterPro" id="IPR036529">
    <property type="entry name" value="KIX_dom_sf"/>
</dbReference>
<feature type="compositionally biased region" description="Basic residues" evidence="20">
    <location>
        <begin position="1180"/>
        <end position="1203"/>
    </location>
</feature>
<dbReference type="Gene3D" id="1.20.920.10">
    <property type="entry name" value="Bromodomain-like"/>
    <property type="match status" value="1"/>
</dbReference>
<keyword evidence="7 19" id="KW-0863">Zinc-finger</keyword>
<keyword evidence="13" id="KW-0804">Transcription</keyword>
<keyword evidence="10" id="KW-0805">Transcription regulation</keyword>
<feature type="region of interest" description="Disordered" evidence="20">
    <location>
        <begin position="198"/>
        <end position="273"/>
    </location>
</feature>
<feature type="region of interest" description="Disordered" evidence="20">
    <location>
        <begin position="623"/>
        <end position="665"/>
    </location>
</feature>
<dbReference type="CDD" id="cd15802">
    <property type="entry name" value="RING_CBP-p300"/>
    <property type="match status" value="1"/>
</dbReference>
<dbReference type="Gene3D" id="2.10.110.40">
    <property type="match status" value="1"/>
</dbReference>
<comment type="catalytic activity">
    <reaction evidence="16">
        <text>L-lysyl-[protein] + acetyl-CoA = N(6)-acetyl-L-lysyl-[protein] + CoA + H(+)</text>
        <dbReference type="Rhea" id="RHEA:45948"/>
        <dbReference type="Rhea" id="RHEA-COMP:9752"/>
        <dbReference type="Rhea" id="RHEA-COMP:10731"/>
        <dbReference type="ChEBI" id="CHEBI:15378"/>
        <dbReference type="ChEBI" id="CHEBI:29969"/>
        <dbReference type="ChEBI" id="CHEBI:57287"/>
        <dbReference type="ChEBI" id="CHEBI:57288"/>
        <dbReference type="ChEBI" id="CHEBI:61930"/>
        <dbReference type="EC" id="2.3.1.48"/>
    </reaction>
</comment>
<evidence type="ECO:0000259" key="22">
    <source>
        <dbReference type="PROSITE" id="PS50134"/>
    </source>
</evidence>
<evidence type="ECO:0000256" key="1">
    <source>
        <dbReference type="ARBA" id="ARBA00004123"/>
    </source>
</evidence>
<dbReference type="PROSITE" id="PS50135">
    <property type="entry name" value="ZF_ZZ_2"/>
    <property type="match status" value="1"/>
</dbReference>
<evidence type="ECO:0000256" key="7">
    <source>
        <dbReference type="ARBA" id="ARBA00022771"/>
    </source>
</evidence>
<feature type="zinc finger region" description="TAZ-type" evidence="18">
    <location>
        <begin position="1355"/>
        <end position="1436"/>
    </location>
</feature>
<dbReference type="Proteomes" id="UP000095284">
    <property type="component" value="Unplaced"/>
</dbReference>
<dbReference type="InterPro" id="IPR013178">
    <property type="entry name" value="Histone_AcTrfase_Rtt109/CBP"/>
</dbReference>
<reference evidence="27" key="1">
    <citation type="submission" date="2016-11" db="UniProtKB">
        <authorList>
            <consortium name="WormBaseParasite"/>
        </authorList>
    </citation>
    <scope>IDENTIFICATION</scope>
</reference>
<feature type="region of interest" description="Disordered" evidence="20">
    <location>
        <begin position="1167"/>
        <end position="1209"/>
    </location>
</feature>
<dbReference type="WBParaSite" id="BXY_1641800.1">
    <property type="protein sequence ID" value="BXY_1641800.1"/>
    <property type="gene ID" value="BXY_1641800"/>
</dbReference>
<evidence type="ECO:0000256" key="14">
    <source>
        <dbReference type="ARBA" id="ARBA00023242"/>
    </source>
</evidence>
<dbReference type="InterPro" id="IPR013083">
    <property type="entry name" value="Znf_RING/FYVE/PHD"/>
</dbReference>
<feature type="region of interest" description="Disordered" evidence="20">
    <location>
        <begin position="1616"/>
        <end position="1726"/>
    </location>
</feature>
<dbReference type="PANTHER" id="PTHR13808">
    <property type="entry name" value="CBP/P300-RELATED"/>
    <property type="match status" value="1"/>
</dbReference>
<feature type="compositionally biased region" description="Basic and acidic residues" evidence="20">
    <location>
        <begin position="629"/>
        <end position="639"/>
    </location>
</feature>
<feature type="domain" description="KIX" evidence="24">
    <location>
        <begin position="442"/>
        <end position="521"/>
    </location>
</feature>
<dbReference type="InterPro" id="IPR056484">
    <property type="entry name" value="PHD_P300"/>
</dbReference>
<evidence type="ECO:0000256" key="9">
    <source>
        <dbReference type="ARBA" id="ARBA00022853"/>
    </source>
</evidence>
<dbReference type="SMR" id="A0A1I7STP8"/>
<dbReference type="InterPro" id="IPR035898">
    <property type="entry name" value="TAZ_dom_sf"/>
</dbReference>
<dbReference type="GO" id="GO:0008270">
    <property type="term" value="F:zinc ion binding"/>
    <property type="evidence" value="ECO:0007669"/>
    <property type="project" value="UniProtKB-KW"/>
</dbReference>
<feature type="compositionally biased region" description="Polar residues" evidence="20">
    <location>
        <begin position="198"/>
        <end position="212"/>
    </location>
</feature>
<dbReference type="Gene3D" id="3.30.40.10">
    <property type="entry name" value="Zinc/RING finger domain, C3HC4 (zinc finger)"/>
    <property type="match status" value="1"/>
</dbReference>
<evidence type="ECO:0000256" key="2">
    <source>
        <dbReference type="ARBA" id="ARBA00013184"/>
    </source>
</evidence>
<feature type="compositionally biased region" description="Low complexity" evidence="20">
    <location>
        <begin position="565"/>
        <end position="589"/>
    </location>
</feature>
<comment type="subcellular location">
    <subcellularLocation>
        <location evidence="1">Nucleus</location>
    </subcellularLocation>
</comment>
<dbReference type="CDD" id="cd15557">
    <property type="entry name" value="PHD_CBP_p300"/>
    <property type="match status" value="1"/>
</dbReference>
<dbReference type="Gene3D" id="3.30.60.90">
    <property type="match status" value="1"/>
</dbReference>
<dbReference type="Pfam" id="PF02135">
    <property type="entry name" value="zf-TAZ"/>
    <property type="match status" value="2"/>
</dbReference>
<keyword evidence="14" id="KW-0539">Nucleus</keyword>
<evidence type="ECO:0000256" key="19">
    <source>
        <dbReference type="PROSITE-ProRule" id="PRU00228"/>
    </source>
</evidence>
<evidence type="ECO:0000256" key="3">
    <source>
        <dbReference type="ARBA" id="ARBA00022481"/>
    </source>
</evidence>
<dbReference type="Pfam" id="PF08214">
    <property type="entry name" value="HAT_KAT11"/>
    <property type="match status" value="1"/>
</dbReference>
<name>A0A1I7STP8_BURXY</name>
<evidence type="ECO:0000256" key="12">
    <source>
        <dbReference type="ARBA" id="ARBA00023159"/>
    </source>
</evidence>
<dbReference type="GO" id="GO:0005667">
    <property type="term" value="C:transcription regulator complex"/>
    <property type="evidence" value="ECO:0007669"/>
    <property type="project" value="TreeGrafter"/>
</dbReference>
<feature type="compositionally biased region" description="Low complexity" evidence="20">
    <location>
        <begin position="1638"/>
        <end position="1676"/>
    </location>
</feature>
<dbReference type="PROSITE" id="PS50134">
    <property type="entry name" value="ZF_TAZ"/>
    <property type="match status" value="2"/>
</dbReference>
<dbReference type="InterPro" id="IPR000433">
    <property type="entry name" value="Znf_ZZ"/>
</dbReference>
<dbReference type="InterPro" id="IPR000197">
    <property type="entry name" value="Znf_TAZ"/>
</dbReference>
<dbReference type="SMART" id="SM00297">
    <property type="entry name" value="BROMO"/>
    <property type="match status" value="1"/>
</dbReference>
<dbReference type="EC" id="2.3.1.48" evidence="2"/>
<feature type="compositionally biased region" description="Low complexity" evidence="20">
    <location>
        <begin position="1472"/>
        <end position="1507"/>
    </location>
</feature>
<feature type="compositionally biased region" description="Basic and acidic residues" evidence="20">
    <location>
        <begin position="653"/>
        <end position="665"/>
    </location>
</feature>
<evidence type="ECO:0000256" key="8">
    <source>
        <dbReference type="ARBA" id="ARBA00022833"/>
    </source>
</evidence>
<evidence type="ECO:0000313" key="27">
    <source>
        <dbReference type="WBParaSite" id="BXY_1641800.1"/>
    </source>
</evidence>
<dbReference type="GO" id="GO:0003713">
    <property type="term" value="F:transcription coactivator activity"/>
    <property type="evidence" value="ECO:0007669"/>
    <property type="project" value="TreeGrafter"/>
</dbReference>
<dbReference type="Pfam" id="PF23570">
    <property type="entry name" value="PHD_P300"/>
    <property type="match status" value="1"/>
</dbReference>
<sequence>MDDQQPRKKARLSNQNNGEMEGYGNEVGGMPHDQGQHVGMQNGNGGVGMTMNQSQPQMHPYHGQPTPSNGPQMMQMSSQQPGQPSQPSILQELLLSNPNGSNNSPRTQYANTQQYSNRDIRSPATNASGQSMMSPPPNGMPMQARMNPHIRPNMPNGTMPPNIPPGYRTQQMRPRQPMIMPGAPGSQWNGQHPMYVNQQGIPSRPQGQQQPMGYNPSPQMHPQMGPGPVPPQQQPPSNSGVMPMDSPMLGMGNHMRSQPPMTLSQQQQQDPEKRKLIQQQLVLLLHAHKCQQRERQEPANRTQCNLPHCSTMKSVLDHMINCNNGRQCQFAHCASSRQIITHWKNCKKEDCPVCKPLKNFSRNGNGINGNGAMNGPNGMNLQGFDPSVGANSLLMDFNPTPGDPFRSANPPNKIAPQMSNGRSSVGAPGDGIGNLPTPDPPQNEKEWHSSITLDLRNHLVGKLVKAIFPSPDPAAIQDQRIKDLISYARKVEKEMFESADDKEEYYHLLAEKIYKIQKELQEKKNRRLNEQGGTIDMRPGILSAQHSSQNLMAGLGLNPQVGSNQTTSMPSRPQSSQQIPSTSQASIQSNVNTQPSSNQFGNLHPKVECKQEPMEAVTAPAIAAAQSRPVKEESTKDTEPAPSSSKTIFPSKSEPKEEPQVEEKTFNPDELRSFLKPVWDRMYACEEAVPFRVPVDAEMLKIPDYFEIIKKPMDLHTISTKLDSGKYKNPWEFCDDMHLMFANAWLYNRKNSKVYKYCSKLSELFIEMIDPVMQQMGYCCGQKLSFTPLALFCFGQSMCVIARDQPYHMYETGSSQYGVTVSEKYIYCPKCFEALPPEGINLNENPSDPPNMVPKEKFQMLKNDQIDPEPFEHCKLCKRKWHRICAVYSKKVYNEGFICNHCRKEKNLPLPENKFTAKKLPHCKLSRYIEDRVNTYITSSLPSKTKGPYEVVIRVLAAADKEVEVKPMMKQKYGVEGFPEKFPYRTKAIFAFEILDGYEVCFFGLHVQEYGSNCPAPNKRRVYIAYLDSVHFFQPRELRTDVYHEILLGYMQYVKLQGYTMAHIWACPPSEGDDYIFHCHPPEQKIPKPKRLQDWYKRMLEKGQKEETVHEYKDIFKQAKDDNLQTPKELPYFEGDFWPNIIEDCIRDAEKEENDRKMLEQTLHDDDDEDLFSTDDGVRKKNNKTNKNKKNNLKKLSKQKKKNATGTGNHVTDKLYNVLEKHKEVFFTIRLFSQQQECTVNSKEITDTDPLIASELMDGRDIFLNRAREEHWEFSSLRRAKYSTLNFCHALHTQDNKDMTYTCNNCSGNTATWHCTVCEDYDLCHTCHGEVQHEHKMEKINSLIDVDNKSNDASNSRNNESVKRCIQSLVHAVQCRDSNCRRTTCHKMKKVVQHTKLCKRRQNSSCQVCKQLIALCCYHAKHCTLAICNVPFCPNIRQKLAEQKRLQNRHADRMMRRRIEKLSHAGGGGAGPSSVVQQQPSTSQQPSTPSTPMQQQGQMQPMSNPPSVTSMHGQNMKPMMSSGSHPNVINGPPSSYQGQMPSKLNPSHVQQHPQQQYHAQQSVGNMPGPQGHGMHMSQQPHMMNRMNQYQPGQQPMNMNPQQMHNPRMQQQMMGGQGMHHQGQINPPPYNRNPQPMHHQTGQHQGFYQQGQGYGQPQMGMNQGMMSQNGPGQQQRPGMGGPGPQQQGGPPPASQMRQSAPPPRDSPGATQRDSRSSRIPKQPMDPQLQQIFHRLQKVKSSEERTALFADLKKTPHLLAAFLKIRPNTMNRTNSNIDPSLANQIKADQDLEDPARN</sequence>
<dbReference type="Gene3D" id="1.10.246.20">
    <property type="entry name" value="Coactivator CBP, KIX domain"/>
    <property type="match status" value="1"/>
</dbReference>
<keyword evidence="8 18" id="KW-0862">Zinc</keyword>
<feature type="domain" description="ZZ-type" evidence="23">
    <location>
        <begin position="1298"/>
        <end position="1345"/>
    </location>
</feature>
<dbReference type="SUPFAM" id="SSF57933">
    <property type="entry name" value="TAZ domain"/>
    <property type="match status" value="2"/>
</dbReference>
<dbReference type="PROSITE" id="PS00633">
    <property type="entry name" value="BROMODOMAIN_1"/>
    <property type="match status" value="1"/>
</dbReference>
<dbReference type="InterPro" id="IPR003101">
    <property type="entry name" value="KIX_dom"/>
</dbReference>
<dbReference type="PROSITE" id="PS51727">
    <property type="entry name" value="CBP_P300_HAT"/>
    <property type="match status" value="1"/>
</dbReference>
<feature type="region of interest" description="Disordered" evidence="20">
    <location>
        <begin position="1463"/>
        <end position="1561"/>
    </location>
</feature>
<evidence type="ECO:0000256" key="13">
    <source>
        <dbReference type="ARBA" id="ARBA00023163"/>
    </source>
</evidence>
<dbReference type="eggNOG" id="KOG1778">
    <property type="taxonomic scope" value="Eukaryota"/>
</dbReference>
<dbReference type="PROSITE" id="PS50014">
    <property type="entry name" value="BROMODOMAIN_2"/>
    <property type="match status" value="1"/>
</dbReference>
<feature type="compositionally biased region" description="Polar residues" evidence="20">
    <location>
        <begin position="1521"/>
        <end position="1547"/>
    </location>
</feature>
<feature type="compositionally biased region" description="Pro residues" evidence="20">
    <location>
        <begin position="225"/>
        <end position="234"/>
    </location>
</feature>
<feature type="region of interest" description="Disordered" evidence="20">
    <location>
        <begin position="554"/>
        <end position="604"/>
    </location>
</feature>
<evidence type="ECO:0000256" key="15">
    <source>
        <dbReference type="ARBA" id="ARBA00023315"/>
    </source>
</evidence>
<keyword evidence="3" id="KW-0488">Methylation</keyword>
<accession>A0A1I7STP8</accession>
<dbReference type="SUPFAM" id="SSF57850">
    <property type="entry name" value="RING/U-box"/>
    <property type="match status" value="1"/>
</dbReference>
<dbReference type="PRINTS" id="PR00503">
    <property type="entry name" value="BROMODOMAIN"/>
</dbReference>
<dbReference type="GO" id="GO:0031490">
    <property type="term" value="F:chromatin DNA binding"/>
    <property type="evidence" value="ECO:0007669"/>
    <property type="project" value="TreeGrafter"/>
</dbReference>
<dbReference type="InterPro" id="IPR001487">
    <property type="entry name" value="Bromodomain"/>
</dbReference>
<keyword evidence="9" id="KW-0156">Chromatin regulator</keyword>
<dbReference type="InterPro" id="IPR018359">
    <property type="entry name" value="Bromodomain_CS"/>
</dbReference>
<dbReference type="GO" id="GO:0005634">
    <property type="term" value="C:nucleus"/>
    <property type="evidence" value="ECO:0007669"/>
    <property type="project" value="UniProtKB-SubCell"/>
</dbReference>
<evidence type="ECO:0000256" key="16">
    <source>
        <dbReference type="ARBA" id="ARBA00048017"/>
    </source>
</evidence>
<evidence type="ECO:0000256" key="6">
    <source>
        <dbReference type="ARBA" id="ARBA00022737"/>
    </source>
</evidence>
<protein>
    <recommendedName>
        <fullName evidence="2">histone acetyltransferase</fullName>
        <ecNumber evidence="2">2.3.1.48</ecNumber>
    </recommendedName>
</protein>
<dbReference type="InterPro" id="IPR010303">
    <property type="entry name" value="RING_CBP-p300"/>
</dbReference>
<keyword evidence="6" id="KW-0677">Repeat</keyword>
<dbReference type="InterPro" id="IPR036427">
    <property type="entry name" value="Bromodomain-like_sf"/>
</dbReference>
<evidence type="ECO:0000256" key="17">
    <source>
        <dbReference type="PROSITE-ProRule" id="PRU00035"/>
    </source>
</evidence>
<dbReference type="InterPro" id="IPR031162">
    <property type="entry name" value="CBP_P300_HAT"/>
</dbReference>
<dbReference type="SUPFAM" id="SSF47370">
    <property type="entry name" value="Bromodomain"/>
    <property type="match status" value="1"/>
</dbReference>
<evidence type="ECO:0000259" key="23">
    <source>
        <dbReference type="PROSITE" id="PS50135"/>
    </source>
</evidence>
<dbReference type="Pfam" id="PF02172">
    <property type="entry name" value="KIX"/>
    <property type="match status" value="1"/>
</dbReference>
<keyword evidence="5 18" id="KW-0479">Metal-binding</keyword>
<keyword evidence="11 17" id="KW-0103">Bromodomain</keyword>
<feature type="zinc finger region" description="TAZ-type" evidence="18">
    <location>
        <begin position="270"/>
        <end position="357"/>
    </location>
</feature>
<evidence type="ECO:0000313" key="26">
    <source>
        <dbReference type="Proteomes" id="UP000095284"/>
    </source>
</evidence>
<dbReference type="Pfam" id="PF06001">
    <property type="entry name" value="RING_CBP-p300"/>
    <property type="match status" value="1"/>
</dbReference>
<dbReference type="Pfam" id="PF00439">
    <property type="entry name" value="Bromodomain"/>
    <property type="match status" value="1"/>
</dbReference>
<keyword evidence="12" id="KW-0010">Activator</keyword>
<feature type="domain" description="Bromo" evidence="21">
    <location>
        <begin position="683"/>
        <end position="755"/>
    </location>
</feature>
<dbReference type="GO" id="GO:0045944">
    <property type="term" value="P:positive regulation of transcription by RNA polymerase II"/>
    <property type="evidence" value="ECO:0007669"/>
    <property type="project" value="TreeGrafter"/>
</dbReference>
<dbReference type="CDD" id="cd02337">
    <property type="entry name" value="ZZ_CBP"/>
    <property type="match status" value="1"/>
</dbReference>
<evidence type="ECO:0000259" key="21">
    <source>
        <dbReference type="PROSITE" id="PS50014"/>
    </source>
</evidence>
<dbReference type="Pfam" id="PF00569">
    <property type="entry name" value="ZZ"/>
    <property type="match status" value="1"/>
</dbReference>
<evidence type="ECO:0000256" key="20">
    <source>
        <dbReference type="SAM" id="MobiDB-lite"/>
    </source>
</evidence>
<feature type="compositionally biased region" description="Polar residues" evidence="20">
    <location>
        <begin position="1772"/>
        <end position="1781"/>
    </location>
</feature>
<dbReference type="GO" id="GO:0140297">
    <property type="term" value="F:DNA-binding transcription factor binding"/>
    <property type="evidence" value="ECO:0007669"/>
    <property type="project" value="UniProtKB-ARBA"/>
</dbReference>
<feature type="domain" description="TAZ-type" evidence="22">
    <location>
        <begin position="270"/>
        <end position="357"/>
    </location>
</feature>
<dbReference type="SUPFAM" id="SSF47040">
    <property type="entry name" value="Kix domain of CBP (creb binding protein)"/>
    <property type="match status" value="1"/>
</dbReference>
<evidence type="ECO:0000259" key="25">
    <source>
        <dbReference type="PROSITE" id="PS51727"/>
    </source>
</evidence>
<dbReference type="GO" id="GO:0000123">
    <property type="term" value="C:histone acetyltransferase complex"/>
    <property type="evidence" value="ECO:0007669"/>
    <property type="project" value="TreeGrafter"/>
</dbReference>
<feature type="region of interest" description="Disordered" evidence="20">
    <location>
        <begin position="1"/>
        <end position="87"/>
    </location>
</feature>
<feature type="compositionally biased region" description="Polar residues" evidence="20">
    <location>
        <begin position="590"/>
        <end position="601"/>
    </location>
</feature>
<dbReference type="Gene3D" id="1.20.1020.10">
    <property type="entry name" value="TAZ domain"/>
    <property type="match status" value="2"/>
</dbReference>
<dbReference type="InterPro" id="IPR038547">
    <property type="entry name" value="RING_CBP-p300_sf"/>
</dbReference>
<evidence type="ECO:0000259" key="24">
    <source>
        <dbReference type="PROSITE" id="PS50952"/>
    </source>
</evidence>
<feature type="compositionally biased region" description="Polar residues" evidence="20">
    <location>
        <begin position="641"/>
        <end position="650"/>
    </location>
</feature>